<evidence type="ECO:0000256" key="3">
    <source>
        <dbReference type="ARBA" id="ARBA00022989"/>
    </source>
</evidence>
<keyword evidence="4 5" id="KW-0472">Membrane</keyword>
<keyword evidence="2 5" id="KW-0812">Transmembrane</keyword>
<protein>
    <submittedName>
        <fullName evidence="6">Uncharacterized protein</fullName>
    </submittedName>
</protein>
<dbReference type="Proteomes" id="UP001265746">
    <property type="component" value="Unassembled WGS sequence"/>
</dbReference>
<reference evidence="6" key="1">
    <citation type="submission" date="2023-06" db="EMBL/GenBank/DDBJ databases">
        <authorList>
            <person name="Noh H."/>
        </authorList>
    </citation>
    <scope>NUCLEOTIDE SEQUENCE</scope>
    <source>
        <strain evidence="6">DUCC20226</strain>
    </source>
</reference>
<feature type="transmembrane region" description="Helical" evidence="5">
    <location>
        <begin position="20"/>
        <end position="38"/>
    </location>
</feature>
<dbReference type="PANTHER" id="PTHR31465:SF34">
    <property type="entry name" value="DOMAIN PROTEIN, PUTATIVE (AFU_ORTHOLOGUE AFUA_3G00480)-RELATED"/>
    <property type="match status" value="1"/>
</dbReference>
<comment type="subcellular location">
    <subcellularLocation>
        <location evidence="1">Membrane</location>
        <topology evidence="1">Multi-pass membrane protein</topology>
    </subcellularLocation>
</comment>
<proteinExistence type="predicted"/>
<name>A0AAD9VXT7_PHOAM</name>
<feature type="transmembrane region" description="Helical" evidence="5">
    <location>
        <begin position="207"/>
        <end position="225"/>
    </location>
</feature>
<evidence type="ECO:0000313" key="6">
    <source>
        <dbReference type="EMBL" id="KAK2598799.1"/>
    </source>
</evidence>
<evidence type="ECO:0000256" key="2">
    <source>
        <dbReference type="ARBA" id="ARBA00022692"/>
    </source>
</evidence>
<feature type="transmembrane region" description="Helical" evidence="5">
    <location>
        <begin position="86"/>
        <end position="105"/>
    </location>
</feature>
<keyword evidence="7" id="KW-1185">Reference proteome</keyword>
<dbReference type="GO" id="GO:0016020">
    <property type="term" value="C:membrane"/>
    <property type="evidence" value="ECO:0007669"/>
    <property type="project" value="UniProtKB-SubCell"/>
</dbReference>
<dbReference type="PANTHER" id="PTHR31465">
    <property type="entry name" value="PROTEIN RTA1-RELATED"/>
    <property type="match status" value="1"/>
</dbReference>
<dbReference type="InterPro" id="IPR007568">
    <property type="entry name" value="RTA1"/>
</dbReference>
<evidence type="ECO:0000256" key="5">
    <source>
        <dbReference type="SAM" id="Phobius"/>
    </source>
</evidence>
<gene>
    <name evidence="6" type="ORF">N8I77_012186</name>
</gene>
<feature type="transmembrane region" description="Helical" evidence="5">
    <location>
        <begin position="50"/>
        <end position="66"/>
    </location>
</feature>
<feature type="transmembrane region" description="Helical" evidence="5">
    <location>
        <begin position="253"/>
        <end position="272"/>
    </location>
</feature>
<dbReference type="EMBL" id="JAUJFL010000008">
    <property type="protein sequence ID" value="KAK2598799.1"/>
    <property type="molecule type" value="Genomic_DNA"/>
</dbReference>
<sequence length="349" mass="39582">MAQNGEAILGSLYVYAPNKGAPIFFIIAYAISAITHLWQCYRYKSWRTMGLHPLCAFLFALGYAIREYGADNYMFDPNNKTPLIMFILSQICILICPPFLELANYHLLGRVFYYVPYAAPLSPRRVTSFFGGLMVVIEGLNAAGASLTSNANAKEATKKAGHNLILVALALQILVILIFAFLSITFHRRCIKYGFPIQSKSVKSTLITLYMSMTLIFVRCLYRLVENATGTTSVDLRNIEALRRLSPLLRYEIFFYIFEASLMLVNSALWNVRHPGRYLPEDHHIYLAQDGTEVEADEEPSDRRPFVLNMANTLFCGMLFRDKKTGPNAQFQELDDHLHVNGHKRPTLA</sequence>
<keyword evidence="3 5" id="KW-1133">Transmembrane helix</keyword>
<dbReference type="Pfam" id="PF04479">
    <property type="entry name" value="RTA1"/>
    <property type="match status" value="1"/>
</dbReference>
<evidence type="ECO:0000256" key="4">
    <source>
        <dbReference type="ARBA" id="ARBA00023136"/>
    </source>
</evidence>
<accession>A0AAD9VXT7</accession>
<feature type="transmembrane region" description="Helical" evidence="5">
    <location>
        <begin position="126"/>
        <end position="144"/>
    </location>
</feature>
<comment type="caution">
    <text evidence="6">The sequence shown here is derived from an EMBL/GenBank/DDBJ whole genome shotgun (WGS) entry which is preliminary data.</text>
</comment>
<feature type="transmembrane region" description="Helical" evidence="5">
    <location>
        <begin position="164"/>
        <end position="186"/>
    </location>
</feature>
<evidence type="ECO:0000313" key="7">
    <source>
        <dbReference type="Proteomes" id="UP001265746"/>
    </source>
</evidence>
<evidence type="ECO:0000256" key="1">
    <source>
        <dbReference type="ARBA" id="ARBA00004141"/>
    </source>
</evidence>
<organism evidence="6 7">
    <name type="scientific">Phomopsis amygdali</name>
    <name type="common">Fusicoccum amygdali</name>
    <dbReference type="NCBI Taxonomy" id="1214568"/>
    <lineage>
        <taxon>Eukaryota</taxon>
        <taxon>Fungi</taxon>
        <taxon>Dikarya</taxon>
        <taxon>Ascomycota</taxon>
        <taxon>Pezizomycotina</taxon>
        <taxon>Sordariomycetes</taxon>
        <taxon>Sordariomycetidae</taxon>
        <taxon>Diaporthales</taxon>
        <taxon>Diaporthaceae</taxon>
        <taxon>Diaporthe</taxon>
    </lineage>
</organism>
<dbReference type="AlphaFoldDB" id="A0AAD9VXT7"/>